<protein>
    <submittedName>
        <fullName evidence="1">Uncharacterized protein</fullName>
    </submittedName>
</protein>
<sequence length="712" mass="79913">MSNIKILVKNGIKELFEIFRDTSIGILDLRNADCASHTSDILPTLSKLKKLYLWGTYTGHCDLQLPASLHRVSLETGECSSEWLCSLLIKLSELDHHVECELWSFVVLSRGEDCGTDSTIHVSDVRSKLLSCDMSNIKILVKKGIKELFEIFRDTSIGILDLRNADCASHTSDILPTLSKLKKLYLWGTYTGHCDLQLPASLHRVSLETGECSSEWLCSLLIKLSELDHHVECELWSFVVLSRGEDCGNDSTIHVSDVRSKLLSCDMSNIKILVKKGIKELFEIFRDTSIGILDLRNADCASHTSDILPTLSKLKKLYLWGTYTGHCDLQLPASLHRVSLETGECSSEWLCSLLIKLSEFDHHVECELWNFVVQSRGEDCGTDSTIHVSDVRSKLLSCDMSNIKILVKNGIKELFEIFRDTRIGILDLRNADCASHTSDILPTLSKLKKLYLWGTYTGHCDLQLPASLHRVSLETGECSSEWLCSLLIKLSELDHPVECELWSFVVLSRGEDCGTDSTIHVSDVRSKLLSCDMSNIKILVKKGIKELFEIFRDTSIGILDLRNADCASHTSDILPTLSKLKKLYLWGTYTGHCDLQLPASLHCISLQKGECSSEWLCSLLIKLSELDHHVQCELWNFVVQSRGEDCVTDSTIHVSDVRSKLVSCDMSNIKIVVKNGIKELFEIFRDTSIGILDLRNADCVSHTSDILPTLSK</sequence>
<dbReference type="AlphaFoldDB" id="A0A9D4DJT3"/>
<evidence type="ECO:0000313" key="2">
    <source>
        <dbReference type="Proteomes" id="UP000828390"/>
    </source>
</evidence>
<organism evidence="1 2">
    <name type="scientific">Dreissena polymorpha</name>
    <name type="common">Zebra mussel</name>
    <name type="synonym">Mytilus polymorpha</name>
    <dbReference type="NCBI Taxonomy" id="45954"/>
    <lineage>
        <taxon>Eukaryota</taxon>
        <taxon>Metazoa</taxon>
        <taxon>Spiralia</taxon>
        <taxon>Lophotrochozoa</taxon>
        <taxon>Mollusca</taxon>
        <taxon>Bivalvia</taxon>
        <taxon>Autobranchia</taxon>
        <taxon>Heteroconchia</taxon>
        <taxon>Euheterodonta</taxon>
        <taxon>Imparidentia</taxon>
        <taxon>Neoheterodontei</taxon>
        <taxon>Myida</taxon>
        <taxon>Dreissenoidea</taxon>
        <taxon>Dreissenidae</taxon>
        <taxon>Dreissena</taxon>
    </lineage>
</organism>
<evidence type="ECO:0000313" key="1">
    <source>
        <dbReference type="EMBL" id="KAH3750298.1"/>
    </source>
</evidence>
<dbReference type="EMBL" id="JAIWYP010000010">
    <property type="protein sequence ID" value="KAH3750298.1"/>
    <property type="molecule type" value="Genomic_DNA"/>
</dbReference>
<gene>
    <name evidence="1" type="ORF">DPMN_184818</name>
</gene>
<reference evidence="1" key="2">
    <citation type="submission" date="2020-11" db="EMBL/GenBank/DDBJ databases">
        <authorList>
            <person name="McCartney M.A."/>
            <person name="Auch B."/>
            <person name="Kono T."/>
            <person name="Mallez S."/>
            <person name="Becker A."/>
            <person name="Gohl D.M."/>
            <person name="Silverstein K.A.T."/>
            <person name="Koren S."/>
            <person name="Bechman K.B."/>
            <person name="Herman A."/>
            <person name="Abrahante J.E."/>
            <person name="Garbe J."/>
        </authorList>
    </citation>
    <scope>NUCLEOTIDE SEQUENCE</scope>
    <source>
        <strain evidence="1">Duluth1</strain>
        <tissue evidence="1">Whole animal</tissue>
    </source>
</reference>
<reference evidence="1" key="1">
    <citation type="journal article" date="2019" name="bioRxiv">
        <title>The Genome of the Zebra Mussel, Dreissena polymorpha: A Resource for Invasive Species Research.</title>
        <authorList>
            <person name="McCartney M.A."/>
            <person name="Auch B."/>
            <person name="Kono T."/>
            <person name="Mallez S."/>
            <person name="Zhang Y."/>
            <person name="Obille A."/>
            <person name="Becker A."/>
            <person name="Abrahante J.E."/>
            <person name="Garbe J."/>
            <person name="Badalamenti J.P."/>
            <person name="Herman A."/>
            <person name="Mangelson H."/>
            <person name="Liachko I."/>
            <person name="Sullivan S."/>
            <person name="Sone E.D."/>
            <person name="Koren S."/>
            <person name="Silverstein K.A.T."/>
            <person name="Beckman K.B."/>
            <person name="Gohl D.M."/>
        </authorList>
    </citation>
    <scope>NUCLEOTIDE SEQUENCE</scope>
    <source>
        <strain evidence="1">Duluth1</strain>
        <tissue evidence="1">Whole animal</tissue>
    </source>
</reference>
<comment type="caution">
    <text evidence="1">The sequence shown here is derived from an EMBL/GenBank/DDBJ whole genome shotgun (WGS) entry which is preliminary data.</text>
</comment>
<accession>A0A9D4DJT3</accession>
<proteinExistence type="predicted"/>
<name>A0A9D4DJT3_DREPO</name>
<keyword evidence="2" id="KW-1185">Reference proteome</keyword>
<dbReference type="Proteomes" id="UP000828390">
    <property type="component" value="Unassembled WGS sequence"/>
</dbReference>